<dbReference type="SUPFAM" id="SSF55821">
    <property type="entry name" value="YrdC/RibB"/>
    <property type="match status" value="1"/>
</dbReference>
<evidence type="ECO:0000256" key="8">
    <source>
        <dbReference type="ARBA" id="ARBA00022741"/>
    </source>
</evidence>
<feature type="domain" description="YrdC-like" evidence="12">
    <location>
        <begin position="11"/>
        <end position="200"/>
    </location>
</feature>
<dbReference type="GO" id="GO:0061710">
    <property type="term" value="F:L-threonylcarbamoyladenylate synthase"/>
    <property type="evidence" value="ECO:0007669"/>
    <property type="project" value="UniProtKB-EC"/>
</dbReference>
<dbReference type="GO" id="GO:0003725">
    <property type="term" value="F:double-stranded RNA binding"/>
    <property type="evidence" value="ECO:0007669"/>
    <property type="project" value="InterPro"/>
</dbReference>
<dbReference type="PROSITE" id="PS51163">
    <property type="entry name" value="YRDC"/>
    <property type="match status" value="1"/>
</dbReference>
<dbReference type="EMBL" id="CP028130">
    <property type="protein sequence ID" value="AZZ55532.1"/>
    <property type="molecule type" value="Genomic_DNA"/>
</dbReference>
<organism evidence="13 14">
    <name type="scientific">Rathayibacter iranicus</name>
    <dbReference type="NCBI Taxonomy" id="59737"/>
    <lineage>
        <taxon>Bacteria</taxon>
        <taxon>Bacillati</taxon>
        <taxon>Actinomycetota</taxon>
        <taxon>Actinomycetes</taxon>
        <taxon>Micrococcales</taxon>
        <taxon>Microbacteriaceae</taxon>
        <taxon>Rathayibacter</taxon>
    </lineage>
</organism>
<evidence type="ECO:0000256" key="2">
    <source>
        <dbReference type="ARBA" id="ARBA00007663"/>
    </source>
</evidence>
<evidence type="ECO:0000256" key="6">
    <source>
        <dbReference type="ARBA" id="ARBA00022694"/>
    </source>
</evidence>
<dbReference type="AlphaFoldDB" id="A0AAD1AC53"/>
<evidence type="ECO:0000256" key="11">
    <source>
        <dbReference type="ARBA" id="ARBA00048366"/>
    </source>
</evidence>
<dbReference type="PANTHER" id="PTHR17490:SF16">
    <property type="entry name" value="THREONYLCARBAMOYL-AMP SYNTHASE"/>
    <property type="match status" value="1"/>
</dbReference>
<dbReference type="PANTHER" id="PTHR17490">
    <property type="entry name" value="SUA5"/>
    <property type="match status" value="1"/>
</dbReference>
<accession>A0AAD1AC53</accession>
<dbReference type="GO" id="GO:0008033">
    <property type="term" value="P:tRNA processing"/>
    <property type="evidence" value="ECO:0007669"/>
    <property type="project" value="UniProtKB-KW"/>
</dbReference>
<dbReference type="Proteomes" id="UP000283946">
    <property type="component" value="Chromosome"/>
</dbReference>
<dbReference type="InterPro" id="IPR017945">
    <property type="entry name" value="DHBP_synth_RibB-like_a/b_dom"/>
</dbReference>
<protein>
    <recommendedName>
        <fullName evidence="10">L-threonylcarbamoyladenylate synthase</fullName>
        <ecNumber evidence="3">2.7.7.87</ecNumber>
    </recommendedName>
    <alternativeName>
        <fullName evidence="10">L-threonylcarbamoyladenylate synthase</fullName>
    </alternativeName>
</protein>
<evidence type="ECO:0000256" key="9">
    <source>
        <dbReference type="ARBA" id="ARBA00022840"/>
    </source>
</evidence>
<dbReference type="KEGG" id="ria:C7V51_06280"/>
<evidence type="ECO:0000256" key="3">
    <source>
        <dbReference type="ARBA" id="ARBA00012584"/>
    </source>
</evidence>
<comment type="similarity">
    <text evidence="2">Belongs to the SUA5 family.</text>
</comment>
<evidence type="ECO:0000313" key="13">
    <source>
        <dbReference type="EMBL" id="AZZ55532.1"/>
    </source>
</evidence>
<gene>
    <name evidence="13" type="ORF">C7V51_06280</name>
</gene>
<dbReference type="Gene3D" id="3.90.870.10">
    <property type="entry name" value="DHBP synthase"/>
    <property type="match status" value="1"/>
</dbReference>
<evidence type="ECO:0000256" key="1">
    <source>
        <dbReference type="ARBA" id="ARBA00004496"/>
    </source>
</evidence>
<dbReference type="InterPro" id="IPR050156">
    <property type="entry name" value="TC-AMP_synthase_SUA5"/>
</dbReference>
<keyword evidence="9" id="KW-0067">ATP-binding</keyword>
<evidence type="ECO:0000259" key="12">
    <source>
        <dbReference type="PROSITE" id="PS51163"/>
    </source>
</evidence>
<keyword evidence="6" id="KW-0819">tRNA processing</keyword>
<evidence type="ECO:0000256" key="5">
    <source>
        <dbReference type="ARBA" id="ARBA00022679"/>
    </source>
</evidence>
<keyword evidence="5" id="KW-0808">Transferase</keyword>
<keyword evidence="7" id="KW-0548">Nucleotidyltransferase</keyword>
<dbReference type="GO" id="GO:0005524">
    <property type="term" value="F:ATP binding"/>
    <property type="evidence" value="ECO:0007669"/>
    <property type="project" value="UniProtKB-KW"/>
</dbReference>
<keyword evidence="4" id="KW-0963">Cytoplasm</keyword>
<dbReference type="RefSeq" id="WP_104264465.1">
    <property type="nucleotide sequence ID" value="NZ_CP028130.1"/>
</dbReference>
<keyword evidence="8" id="KW-0547">Nucleotide-binding</keyword>
<proteinExistence type="inferred from homology"/>
<dbReference type="InterPro" id="IPR006070">
    <property type="entry name" value="Sua5-like_dom"/>
</dbReference>
<dbReference type="GO" id="GO:0000049">
    <property type="term" value="F:tRNA binding"/>
    <property type="evidence" value="ECO:0007669"/>
    <property type="project" value="TreeGrafter"/>
</dbReference>
<evidence type="ECO:0000256" key="10">
    <source>
        <dbReference type="ARBA" id="ARBA00029774"/>
    </source>
</evidence>
<dbReference type="GO" id="GO:0005737">
    <property type="term" value="C:cytoplasm"/>
    <property type="evidence" value="ECO:0007669"/>
    <property type="project" value="UniProtKB-SubCell"/>
</dbReference>
<evidence type="ECO:0000256" key="4">
    <source>
        <dbReference type="ARBA" id="ARBA00022490"/>
    </source>
</evidence>
<evidence type="ECO:0000313" key="14">
    <source>
        <dbReference type="Proteomes" id="UP000283946"/>
    </source>
</evidence>
<evidence type="ECO:0000256" key="7">
    <source>
        <dbReference type="ARBA" id="ARBA00022695"/>
    </source>
</evidence>
<reference evidence="13 14" key="1">
    <citation type="submission" date="2018-03" db="EMBL/GenBank/DDBJ databases">
        <title>Bacteriophage NCPPB3778 and a type I-E CRISPR drive the evolution of the US Biological Select Agent, Rathayibacter toxicus.</title>
        <authorList>
            <person name="Davis E.W.II."/>
            <person name="Tabima J.F."/>
            <person name="Weisberg A.J."/>
            <person name="Dantas Lopes L."/>
            <person name="Wiseman M.S."/>
            <person name="Wiseman M.S."/>
            <person name="Pupko T."/>
            <person name="Belcher M.S."/>
            <person name="Sechler A.J."/>
            <person name="Tancos M.A."/>
            <person name="Schroeder B.K."/>
            <person name="Murray T.D."/>
            <person name="Luster D.G."/>
            <person name="Schneider W.L."/>
            <person name="Rogers E."/>
            <person name="Andreote F.D."/>
            <person name="Grunwald N.J."/>
            <person name="Putnam M.L."/>
            <person name="Chang J.H."/>
        </authorList>
    </citation>
    <scope>NUCLEOTIDE SEQUENCE [LARGE SCALE GENOMIC DNA]</scope>
    <source>
        <strain evidence="13 14">NCCPB 2253</strain>
    </source>
</reference>
<dbReference type="EC" id="2.7.7.87" evidence="3"/>
<dbReference type="Pfam" id="PF01300">
    <property type="entry name" value="Sua5_yciO_yrdC"/>
    <property type="match status" value="1"/>
</dbReference>
<dbReference type="GO" id="GO:0006450">
    <property type="term" value="P:regulation of translational fidelity"/>
    <property type="evidence" value="ECO:0007669"/>
    <property type="project" value="TreeGrafter"/>
</dbReference>
<comment type="catalytic activity">
    <reaction evidence="11">
        <text>L-threonine + hydrogencarbonate + ATP = L-threonylcarbamoyladenylate + diphosphate + H2O</text>
        <dbReference type="Rhea" id="RHEA:36407"/>
        <dbReference type="ChEBI" id="CHEBI:15377"/>
        <dbReference type="ChEBI" id="CHEBI:17544"/>
        <dbReference type="ChEBI" id="CHEBI:30616"/>
        <dbReference type="ChEBI" id="CHEBI:33019"/>
        <dbReference type="ChEBI" id="CHEBI:57926"/>
        <dbReference type="ChEBI" id="CHEBI:73682"/>
        <dbReference type="EC" id="2.7.7.87"/>
    </reaction>
</comment>
<sequence length="213" mass="22661">MTAQIIDANDLDELRRVAQELREGATVIAQTDTNYGVFCSPFSRSACTRLYDMKKRDGAKPLTLFLSSPIDWVTWAFAPGAADMVAVATAFWPGPLNVILRKKPVVPDWVTSGQDTVSVVHNLSAPINHLSIFAGLPLAATSANISGTVASGLVDFDLAVEHLGRKCDYIVRSANASDSTMSSTIVSLVDGASIVRQGDLSAKALRSVVPSLV</sequence>
<name>A0AAD1AC53_9MICO</name>
<comment type="subcellular location">
    <subcellularLocation>
        <location evidence="1">Cytoplasm</location>
    </subcellularLocation>
</comment>